<reference evidence="3" key="1">
    <citation type="journal article" date="2011" name="Science">
        <title>The plant cell wall-decomposing machinery underlies the functional diversity of forest fungi.</title>
        <authorList>
            <person name="Eastwood D.C."/>
            <person name="Floudas D."/>
            <person name="Binder M."/>
            <person name="Majcherczyk A."/>
            <person name="Schneider P."/>
            <person name="Aerts A."/>
            <person name="Asiegbu F.O."/>
            <person name="Baker S.E."/>
            <person name="Barry K."/>
            <person name="Bendiksby M."/>
            <person name="Blumentritt M."/>
            <person name="Coutinho P.M."/>
            <person name="Cullen D."/>
            <person name="de Vries R.P."/>
            <person name="Gathman A."/>
            <person name="Goodell B."/>
            <person name="Henrissat B."/>
            <person name="Ihrmark K."/>
            <person name="Kauserud H."/>
            <person name="Kohler A."/>
            <person name="LaButti K."/>
            <person name="Lapidus A."/>
            <person name="Lavin J.L."/>
            <person name="Lee Y.-H."/>
            <person name="Lindquist E."/>
            <person name="Lilly W."/>
            <person name="Lucas S."/>
            <person name="Morin E."/>
            <person name="Murat C."/>
            <person name="Oguiza J.A."/>
            <person name="Park J."/>
            <person name="Pisabarro A.G."/>
            <person name="Riley R."/>
            <person name="Rosling A."/>
            <person name="Salamov A."/>
            <person name="Schmidt O."/>
            <person name="Schmutz J."/>
            <person name="Skrede I."/>
            <person name="Stenlid J."/>
            <person name="Wiebenga A."/>
            <person name="Xie X."/>
            <person name="Kuees U."/>
            <person name="Hibbett D.S."/>
            <person name="Hoffmeister D."/>
            <person name="Hoegberg N."/>
            <person name="Martin F."/>
            <person name="Grigoriev I.V."/>
            <person name="Watkinson S.C."/>
        </authorList>
    </citation>
    <scope>NUCLEOTIDE SEQUENCE [LARGE SCALE GENOMIC DNA]</scope>
    <source>
        <strain evidence="3">strain S7.3</strain>
    </source>
</reference>
<gene>
    <name evidence="2" type="ORF">SERLA73DRAFT_149374</name>
</gene>
<dbReference type="EMBL" id="GL945474">
    <property type="protein sequence ID" value="EGO05149.1"/>
    <property type="molecule type" value="Genomic_DNA"/>
</dbReference>
<proteinExistence type="predicted"/>
<accession>F8PIA6</accession>
<keyword evidence="3" id="KW-1185">Reference proteome</keyword>
<evidence type="ECO:0000256" key="1">
    <source>
        <dbReference type="SAM" id="MobiDB-lite"/>
    </source>
</evidence>
<protein>
    <submittedName>
        <fullName evidence="2">Uncharacterized protein</fullName>
    </submittedName>
</protein>
<sequence length="211" mass="24693">MTKLTTAIWQEGRQALNLRQEVGQQRLPMSSSKSYRIRIQSLNRNWLDLKVTTGELSKANKAQINAENARLDAEKSAEEARSRMLENKHRNSPVDEVPYTILKPRASELYTGKDRLRRAMGLTENKKKYLCIQARCYHPYLAHFQNDWATSELIKQYLSNWGKNESRKERKMVASTSPPDTNYLKYEGEQEQEQEQPQDGENTRNIDKNWD</sequence>
<feature type="region of interest" description="Disordered" evidence="1">
    <location>
        <begin position="71"/>
        <end position="91"/>
    </location>
</feature>
<dbReference type="AlphaFoldDB" id="F8PIA6"/>
<dbReference type="Proteomes" id="UP000008063">
    <property type="component" value="Unassembled WGS sequence"/>
</dbReference>
<evidence type="ECO:0000313" key="3">
    <source>
        <dbReference type="Proteomes" id="UP000008063"/>
    </source>
</evidence>
<dbReference type="HOGENOM" id="CLU_1305507_0_0_1"/>
<feature type="region of interest" description="Disordered" evidence="1">
    <location>
        <begin position="165"/>
        <end position="211"/>
    </location>
</feature>
<feature type="compositionally biased region" description="Basic and acidic residues" evidence="1">
    <location>
        <begin position="201"/>
        <end position="211"/>
    </location>
</feature>
<dbReference type="InParanoid" id="F8PIA6"/>
<feature type="compositionally biased region" description="Acidic residues" evidence="1">
    <location>
        <begin position="189"/>
        <end position="198"/>
    </location>
</feature>
<evidence type="ECO:0000313" key="2">
    <source>
        <dbReference type="EMBL" id="EGO05149.1"/>
    </source>
</evidence>
<organism evidence="3">
    <name type="scientific">Serpula lacrymans var. lacrymans (strain S7.3)</name>
    <name type="common">Dry rot fungus</name>
    <dbReference type="NCBI Taxonomy" id="936435"/>
    <lineage>
        <taxon>Eukaryota</taxon>
        <taxon>Fungi</taxon>
        <taxon>Dikarya</taxon>
        <taxon>Basidiomycota</taxon>
        <taxon>Agaricomycotina</taxon>
        <taxon>Agaricomycetes</taxon>
        <taxon>Agaricomycetidae</taxon>
        <taxon>Boletales</taxon>
        <taxon>Coniophorineae</taxon>
        <taxon>Serpulaceae</taxon>
        <taxon>Serpula</taxon>
    </lineage>
</organism>
<name>F8PIA6_SERL3</name>